<feature type="region of interest" description="Disordered" evidence="1">
    <location>
        <begin position="53"/>
        <end position="104"/>
    </location>
</feature>
<evidence type="ECO:0000256" key="1">
    <source>
        <dbReference type="SAM" id="MobiDB-lite"/>
    </source>
</evidence>
<feature type="compositionally biased region" description="Low complexity" evidence="1">
    <location>
        <begin position="203"/>
        <end position="217"/>
    </location>
</feature>
<name>A0A0C3QKX3_9AGAM</name>
<sequence length="337" mass="36099">MAATRRSAALALDTYDPFGASSSSFLPPMGLFSPVAPSPASSRPTPGFCATIFEEEDQEESNDASSSISTITPDQRRPSAFSIHPRILRSDSCSDDDSDIPPAIVQDLDEYLETLEMYFPSELWEEQPHELRRKPNSAAVKSRLPATHRKRPSAESSSSSSCSRSSSYENLQHRRKSSFDDAVVDVQKLLKNSASSGNMKLASYTSTSSTSVRVSSPLSPPAEIRSHSRSGSDSPTSTAYSSSPSNSSSNSTVTPGSRTPSPTFAKHATALSPPKSILKPSKSSPLLRDRSTSVSSTTSSVSPPPVPRSSSRSSSNYNSPMSPTRGRAPVPMQLFAR</sequence>
<proteinExistence type="predicted"/>
<keyword evidence="3" id="KW-1185">Reference proteome</keyword>
<reference evidence="2 3" key="1">
    <citation type="submission" date="2014-04" db="EMBL/GenBank/DDBJ databases">
        <authorList>
            <consortium name="DOE Joint Genome Institute"/>
            <person name="Kuo A."/>
            <person name="Girlanda M."/>
            <person name="Perotto S."/>
            <person name="Kohler A."/>
            <person name="Nagy L.G."/>
            <person name="Floudas D."/>
            <person name="Copeland A."/>
            <person name="Barry K.W."/>
            <person name="Cichocki N."/>
            <person name="Veneault-Fourrey C."/>
            <person name="LaButti K."/>
            <person name="Lindquist E.A."/>
            <person name="Lipzen A."/>
            <person name="Lundell T."/>
            <person name="Morin E."/>
            <person name="Murat C."/>
            <person name="Sun H."/>
            <person name="Tunlid A."/>
            <person name="Henrissat B."/>
            <person name="Grigoriev I.V."/>
            <person name="Hibbett D.S."/>
            <person name="Martin F."/>
            <person name="Nordberg H.P."/>
            <person name="Cantor M.N."/>
            <person name="Hua S.X."/>
        </authorList>
    </citation>
    <scope>NUCLEOTIDE SEQUENCE [LARGE SCALE GENOMIC DNA]</scope>
    <source>
        <strain evidence="2 3">MUT 4182</strain>
    </source>
</reference>
<feature type="compositionally biased region" description="Polar residues" evidence="1">
    <location>
        <begin position="63"/>
        <end position="73"/>
    </location>
</feature>
<protein>
    <submittedName>
        <fullName evidence="2">Uncharacterized protein</fullName>
    </submittedName>
</protein>
<accession>A0A0C3QKX3</accession>
<feature type="compositionally biased region" description="Low complexity" evidence="1">
    <location>
        <begin position="271"/>
        <end position="301"/>
    </location>
</feature>
<organism evidence="2 3">
    <name type="scientific">Tulasnella calospora MUT 4182</name>
    <dbReference type="NCBI Taxonomy" id="1051891"/>
    <lineage>
        <taxon>Eukaryota</taxon>
        <taxon>Fungi</taxon>
        <taxon>Dikarya</taxon>
        <taxon>Basidiomycota</taxon>
        <taxon>Agaricomycotina</taxon>
        <taxon>Agaricomycetes</taxon>
        <taxon>Cantharellales</taxon>
        <taxon>Tulasnellaceae</taxon>
        <taxon>Tulasnella</taxon>
    </lineage>
</organism>
<dbReference type="Proteomes" id="UP000054248">
    <property type="component" value="Unassembled WGS sequence"/>
</dbReference>
<reference evidence="3" key="2">
    <citation type="submission" date="2015-01" db="EMBL/GenBank/DDBJ databases">
        <title>Evolutionary Origins and Diversification of the Mycorrhizal Mutualists.</title>
        <authorList>
            <consortium name="DOE Joint Genome Institute"/>
            <consortium name="Mycorrhizal Genomics Consortium"/>
            <person name="Kohler A."/>
            <person name="Kuo A."/>
            <person name="Nagy L.G."/>
            <person name="Floudas D."/>
            <person name="Copeland A."/>
            <person name="Barry K.W."/>
            <person name="Cichocki N."/>
            <person name="Veneault-Fourrey C."/>
            <person name="LaButti K."/>
            <person name="Lindquist E.A."/>
            <person name="Lipzen A."/>
            <person name="Lundell T."/>
            <person name="Morin E."/>
            <person name="Murat C."/>
            <person name="Riley R."/>
            <person name="Ohm R."/>
            <person name="Sun H."/>
            <person name="Tunlid A."/>
            <person name="Henrissat B."/>
            <person name="Grigoriev I.V."/>
            <person name="Hibbett D.S."/>
            <person name="Martin F."/>
        </authorList>
    </citation>
    <scope>NUCLEOTIDE SEQUENCE [LARGE SCALE GENOMIC DNA]</scope>
    <source>
        <strain evidence="3">MUT 4182</strain>
    </source>
</reference>
<feature type="compositionally biased region" description="Acidic residues" evidence="1">
    <location>
        <begin position="53"/>
        <end position="62"/>
    </location>
</feature>
<dbReference type="AlphaFoldDB" id="A0A0C3QKX3"/>
<dbReference type="EMBL" id="KN823013">
    <property type="protein sequence ID" value="KIO27149.1"/>
    <property type="molecule type" value="Genomic_DNA"/>
</dbReference>
<feature type="compositionally biased region" description="Low complexity" evidence="1">
    <location>
        <begin position="231"/>
        <end position="257"/>
    </location>
</feature>
<feature type="region of interest" description="Disordered" evidence="1">
    <location>
        <begin position="126"/>
        <end position="337"/>
    </location>
</feature>
<feature type="compositionally biased region" description="Low complexity" evidence="1">
    <location>
        <begin position="154"/>
        <end position="167"/>
    </location>
</feature>
<dbReference type="OrthoDB" id="3258420at2759"/>
<evidence type="ECO:0000313" key="2">
    <source>
        <dbReference type="EMBL" id="KIO27149.1"/>
    </source>
</evidence>
<evidence type="ECO:0000313" key="3">
    <source>
        <dbReference type="Proteomes" id="UP000054248"/>
    </source>
</evidence>
<dbReference type="HOGENOM" id="CLU_824374_0_0_1"/>
<gene>
    <name evidence="2" type="ORF">M407DRAFT_233425</name>
</gene>